<dbReference type="GeneID" id="60657806"/>
<gene>
    <name evidence="1" type="ORF">C826_02277</name>
</gene>
<dbReference type="EMBL" id="AQFW01000024">
    <property type="protein sequence ID" value="EMZ36955.1"/>
    <property type="molecule type" value="Genomic_DNA"/>
</dbReference>
<name>N2BF05_9HELI</name>
<dbReference type="AlphaFoldDB" id="N2BF05"/>
<comment type="caution">
    <text evidence="1">The sequence shown here is derived from an EMBL/GenBank/DDBJ whole genome shotgun (WGS) entry which is preliminary data.</text>
</comment>
<accession>N2BF05</accession>
<dbReference type="Proteomes" id="UP000012527">
    <property type="component" value="Unassembled WGS sequence"/>
</dbReference>
<dbReference type="PATRIC" id="fig|1235804.3.peg.2497"/>
<evidence type="ECO:0000313" key="1">
    <source>
        <dbReference type="EMBL" id="EMZ36955.1"/>
    </source>
</evidence>
<dbReference type="HOGENOM" id="CLU_3044047_0_0_7"/>
<proteinExistence type="predicted"/>
<dbReference type="RefSeq" id="WP_004084747.1">
    <property type="nucleotide sequence ID" value="NZ_KB822506.1"/>
</dbReference>
<reference evidence="1 2" key="1">
    <citation type="submission" date="2013-02" db="EMBL/GenBank/DDBJ databases">
        <title>The Genome Sequence of Helicobacter bilis WiWa.</title>
        <authorList>
            <consortium name="The Broad Institute Genome Sequencing Platform"/>
            <person name="Ward D."/>
            <person name="Overstreet A.-M.C."/>
            <person name="Ramer-Tait A.E."/>
            <person name="Phillips G.J."/>
            <person name="Wannemuehler M.J."/>
            <person name="Walker B."/>
            <person name="Young S.K."/>
            <person name="Zeng Q."/>
            <person name="Gargeya S."/>
            <person name="Fitzgerald M."/>
            <person name="Haas B."/>
            <person name="Abouelleil A."/>
            <person name="Alvarado L."/>
            <person name="Arachchi H.M."/>
            <person name="Berlin A.M."/>
            <person name="Chapman S.B."/>
            <person name="Dewar J."/>
            <person name="Goldberg J."/>
            <person name="Griggs A."/>
            <person name="Gujja S."/>
            <person name="Hansen M."/>
            <person name="Howarth C."/>
            <person name="Imamovic A."/>
            <person name="Larimer J."/>
            <person name="McCowan C."/>
            <person name="Murphy C."/>
            <person name="Neiman D."/>
            <person name="Pearson M."/>
            <person name="Priest M."/>
            <person name="Roberts A."/>
            <person name="Saif S."/>
            <person name="Shea T."/>
            <person name="Sisk P."/>
            <person name="Sykes S."/>
            <person name="Wortman J."/>
            <person name="Nusbaum C."/>
            <person name="Birren B."/>
        </authorList>
    </citation>
    <scope>NUCLEOTIDE SEQUENCE [LARGE SCALE GENOMIC DNA]</scope>
    <source>
        <strain evidence="1 2">WiWa</strain>
    </source>
</reference>
<sequence>MENKNIYKGLECYCNEFEKIPIYRRKLGMAGVTATYGVAIGESYTSYKLDKYLE</sequence>
<protein>
    <submittedName>
        <fullName evidence="1">Uncharacterized protein</fullName>
    </submittedName>
</protein>
<evidence type="ECO:0000313" key="2">
    <source>
        <dbReference type="Proteomes" id="UP000012527"/>
    </source>
</evidence>
<organism evidence="1 2">
    <name type="scientific">Helicobacter bilis WiWa</name>
    <dbReference type="NCBI Taxonomy" id="1235804"/>
    <lineage>
        <taxon>Bacteria</taxon>
        <taxon>Pseudomonadati</taxon>
        <taxon>Campylobacterota</taxon>
        <taxon>Epsilonproteobacteria</taxon>
        <taxon>Campylobacterales</taxon>
        <taxon>Helicobacteraceae</taxon>
        <taxon>Helicobacter</taxon>
    </lineage>
</organism>